<feature type="non-terminal residue" evidence="7">
    <location>
        <position position="1"/>
    </location>
</feature>
<dbReference type="PANTHER" id="PTHR24115">
    <property type="entry name" value="KINESIN-RELATED"/>
    <property type="match status" value="1"/>
</dbReference>
<keyword evidence="2 3" id="KW-0067">ATP-binding</keyword>
<keyword evidence="7" id="KW-0378">Hydrolase</keyword>
<evidence type="ECO:0000259" key="6">
    <source>
        <dbReference type="PROSITE" id="PS50067"/>
    </source>
</evidence>
<gene>
    <name evidence="7" type="ORF">BKA67DRAFT_494732</name>
</gene>
<keyword evidence="8" id="KW-1185">Reference proteome</keyword>
<dbReference type="Proteomes" id="UP000758603">
    <property type="component" value="Unassembled WGS sequence"/>
</dbReference>
<dbReference type="GO" id="GO:0005524">
    <property type="term" value="F:ATP binding"/>
    <property type="evidence" value="ECO:0007669"/>
    <property type="project" value="UniProtKB-UniRule"/>
</dbReference>
<dbReference type="InterPro" id="IPR019821">
    <property type="entry name" value="Kinesin_motor_CS"/>
</dbReference>
<dbReference type="OrthoDB" id="3176171at2759"/>
<dbReference type="PROSITE" id="PS00411">
    <property type="entry name" value="KINESIN_MOTOR_1"/>
    <property type="match status" value="1"/>
</dbReference>
<dbReference type="GO" id="GO:0016887">
    <property type="term" value="F:ATP hydrolysis activity"/>
    <property type="evidence" value="ECO:0007669"/>
    <property type="project" value="TreeGrafter"/>
</dbReference>
<evidence type="ECO:0000313" key="8">
    <source>
        <dbReference type="Proteomes" id="UP000758603"/>
    </source>
</evidence>
<keyword evidence="1 3" id="KW-0547">Nucleotide-binding</keyword>
<evidence type="ECO:0000256" key="4">
    <source>
        <dbReference type="RuleBase" id="RU000394"/>
    </source>
</evidence>
<dbReference type="PROSITE" id="PS50067">
    <property type="entry name" value="KINESIN_MOTOR_2"/>
    <property type="match status" value="1"/>
</dbReference>
<dbReference type="InterPro" id="IPR027640">
    <property type="entry name" value="Kinesin-like_fam"/>
</dbReference>
<evidence type="ECO:0000256" key="2">
    <source>
        <dbReference type="ARBA" id="ARBA00022840"/>
    </source>
</evidence>
<feature type="binding site" evidence="3">
    <location>
        <begin position="37"/>
        <end position="44"/>
    </location>
    <ligand>
        <name>ATP</name>
        <dbReference type="ChEBI" id="CHEBI:30616"/>
    </ligand>
</feature>
<keyword evidence="3 4" id="KW-0505">Motor protein</keyword>
<dbReference type="PRINTS" id="PR00380">
    <property type="entry name" value="KINESINHEAVY"/>
</dbReference>
<evidence type="ECO:0000256" key="5">
    <source>
        <dbReference type="SAM" id="MobiDB-lite"/>
    </source>
</evidence>
<feature type="domain" description="Kinesin motor" evidence="6">
    <location>
        <begin position="1"/>
        <end position="271"/>
    </location>
</feature>
<feature type="region of interest" description="Disordered" evidence="5">
    <location>
        <begin position="262"/>
        <end position="283"/>
    </location>
</feature>
<dbReference type="SMART" id="SM00129">
    <property type="entry name" value="KISc"/>
    <property type="match status" value="1"/>
</dbReference>
<sequence length="283" mass="31454">LERIFGPAETNADVFEELEHLLLSALSGKIATIFAYGASGTGKSHTLSYQQNENSQDPDRDGIIPRLIAMMFKHAEEEQAVSSYQFSLSATEIYLDDMYDLLSRHRVAPKIALGEESWVEVADWISANTVIARVSEKRQQAETKVNVRSSRSHLTLRFRIQRTSVNNDDDRCVFGQINIVDLAGSESISDKTGQRHAEGQSINKSLGDLVSILEQLGKGQRPYPTTTLGKTLRAAFEKPAKVAMLITVSPLKKGYPSTRATLRTAETAHKARKDPLARPRTRK</sequence>
<dbReference type="SUPFAM" id="SSF52540">
    <property type="entry name" value="P-loop containing nucleoside triphosphate hydrolases"/>
    <property type="match status" value="1"/>
</dbReference>
<dbReference type="GeneID" id="70125910"/>
<feature type="non-terminal residue" evidence="7">
    <location>
        <position position="283"/>
    </location>
</feature>
<evidence type="ECO:0000313" key="7">
    <source>
        <dbReference type="EMBL" id="KAH6659291.1"/>
    </source>
</evidence>
<protein>
    <recommendedName>
        <fullName evidence="4">Kinesin-like protein</fullName>
    </recommendedName>
</protein>
<dbReference type="GO" id="GO:0007018">
    <property type="term" value="P:microtubule-based movement"/>
    <property type="evidence" value="ECO:0007669"/>
    <property type="project" value="InterPro"/>
</dbReference>
<feature type="compositionally biased region" description="Basic and acidic residues" evidence="5">
    <location>
        <begin position="266"/>
        <end position="277"/>
    </location>
</feature>
<dbReference type="InterPro" id="IPR001752">
    <property type="entry name" value="Kinesin_motor_dom"/>
</dbReference>
<reference evidence="7" key="1">
    <citation type="journal article" date="2021" name="Nat. Commun.">
        <title>Genetic determinants of endophytism in the Arabidopsis root mycobiome.</title>
        <authorList>
            <person name="Mesny F."/>
            <person name="Miyauchi S."/>
            <person name="Thiergart T."/>
            <person name="Pickel B."/>
            <person name="Atanasova L."/>
            <person name="Karlsson M."/>
            <person name="Huettel B."/>
            <person name="Barry K.W."/>
            <person name="Haridas S."/>
            <person name="Chen C."/>
            <person name="Bauer D."/>
            <person name="Andreopoulos W."/>
            <person name="Pangilinan J."/>
            <person name="LaButti K."/>
            <person name="Riley R."/>
            <person name="Lipzen A."/>
            <person name="Clum A."/>
            <person name="Drula E."/>
            <person name="Henrissat B."/>
            <person name="Kohler A."/>
            <person name="Grigoriev I.V."/>
            <person name="Martin F.M."/>
            <person name="Hacquard S."/>
        </authorList>
    </citation>
    <scope>NUCLEOTIDE SEQUENCE</scope>
    <source>
        <strain evidence="7">MPI-SDFR-AT-0073</strain>
    </source>
</reference>
<dbReference type="GO" id="GO:0003777">
    <property type="term" value="F:microtubule motor activity"/>
    <property type="evidence" value="ECO:0007669"/>
    <property type="project" value="InterPro"/>
</dbReference>
<dbReference type="GO" id="GO:0005874">
    <property type="term" value="C:microtubule"/>
    <property type="evidence" value="ECO:0007669"/>
    <property type="project" value="UniProtKB-KW"/>
</dbReference>
<dbReference type="EMBL" id="JAGPXC010000001">
    <property type="protein sequence ID" value="KAH6659291.1"/>
    <property type="molecule type" value="Genomic_DNA"/>
</dbReference>
<keyword evidence="4" id="KW-0493">Microtubule</keyword>
<name>A0A9P8UVJ3_9PEZI</name>
<accession>A0A9P8UVJ3</accession>
<dbReference type="AlphaFoldDB" id="A0A9P8UVJ3"/>
<dbReference type="Gene3D" id="3.40.850.10">
    <property type="entry name" value="Kinesin motor domain"/>
    <property type="match status" value="1"/>
</dbReference>
<dbReference type="GO" id="GO:0005871">
    <property type="term" value="C:kinesin complex"/>
    <property type="evidence" value="ECO:0007669"/>
    <property type="project" value="TreeGrafter"/>
</dbReference>
<dbReference type="InterPro" id="IPR036961">
    <property type="entry name" value="Kinesin_motor_dom_sf"/>
</dbReference>
<evidence type="ECO:0000256" key="1">
    <source>
        <dbReference type="ARBA" id="ARBA00022741"/>
    </source>
</evidence>
<dbReference type="InterPro" id="IPR027417">
    <property type="entry name" value="P-loop_NTPase"/>
</dbReference>
<dbReference type="Pfam" id="PF00225">
    <property type="entry name" value="Kinesin"/>
    <property type="match status" value="1"/>
</dbReference>
<dbReference type="RefSeq" id="XP_045963422.1">
    <property type="nucleotide sequence ID" value="XM_046097018.1"/>
</dbReference>
<comment type="similarity">
    <text evidence="3 4">Belongs to the TRAFAC class myosin-kinesin ATPase superfamily. Kinesin family.</text>
</comment>
<organism evidence="7 8">
    <name type="scientific">Truncatella angustata</name>
    <dbReference type="NCBI Taxonomy" id="152316"/>
    <lineage>
        <taxon>Eukaryota</taxon>
        <taxon>Fungi</taxon>
        <taxon>Dikarya</taxon>
        <taxon>Ascomycota</taxon>
        <taxon>Pezizomycotina</taxon>
        <taxon>Sordariomycetes</taxon>
        <taxon>Xylariomycetidae</taxon>
        <taxon>Amphisphaeriales</taxon>
        <taxon>Sporocadaceae</taxon>
        <taxon>Truncatella</taxon>
    </lineage>
</organism>
<proteinExistence type="inferred from homology"/>
<comment type="caution">
    <text evidence="7">The sequence shown here is derived from an EMBL/GenBank/DDBJ whole genome shotgun (WGS) entry which is preliminary data.</text>
</comment>
<evidence type="ECO:0000256" key="3">
    <source>
        <dbReference type="PROSITE-ProRule" id="PRU00283"/>
    </source>
</evidence>
<dbReference type="GO" id="GO:0008017">
    <property type="term" value="F:microtubule binding"/>
    <property type="evidence" value="ECO:0007669"/>
    <property type="project" value="InterPro"/>
</dbReference>